<evidence type="ECO:0000256" key="11">
    <source>
        <dbReference type="PIRSR" id="PIRSR000495-1"/>
    </source>
</evidence>
<reference evidence="13 14" key="1">
    <citation type="submission" date="2019-02" db="EMBL/GenBank/DDBJ databases">
        <title>Deep-cultivation of Planctomycetes and their phenomic and genomic characterization uncovers novel biology.</title>
        <authorList>
            <person name="Wiegand S."/>
            <person name="Jogler M."/>
            <person name="Boedeker C."/>
            <person name="Pinto D."/>
            <person name="Vollmers J."/>
            <person name="Rivas-Marin E."/>
            <person name="Kohn T."/>
            <person name="Peeters S.H."/>
            <person name="Heuer A."/>
            <person name="Rast P."/>
            <person name="Oberbeckmann S."/>
            <person name="Bunk B."/>
            <person name="Jeske O."/>
            <person name="Meyerdierks A."/>
            <person name="Storesund J.E."/>
            <person name="Kallscheuer N."/>
            <person name="Luecker S."/>
            <person name="Lage O.M."/>
            <person name="Pohl T."/>
            <person name="Merkel B.J."/>
            <person name="Hornburger P."/>
            <person name="Mueller R.-W."/>
            <person name="Bruemmer F."/>
            <person name="Labrenz M."/>
            <person name="Spormann A.M."/>
            <person name="Op den Camp H."/>
            <person name="Overmann J."/>
            <person name="Amann R."/>
            <person name="Jetten M.S.M."/>
            <person name="Mascher T."/>
            <person name="Medema M.H."/>
            <person name="Devos D.P."/>
            <person name="Kaster A.-K."/>
            <person name="Ovreas L."/>
            <person name="Rohde M."/>
            <person name="Galperin M.Y."/>
            <person name="Jogler C."/>
        </authorList>
    </citation>
    <scope>NUCLEOTIDE SEQUENCE [LARGE SCALE GENOMIC DNA]</scope>
    <source>
        <strain evidence="13 14">Pan216</strain>
    </source>
</reference>
<dbReference type="GO" id="GO:0004359">
    <property type="term" value="F:glutaminase activity"/>
    <property type="evidence" value="ECO:0007669"/>
    <property type="project" value="UniProtKB-EC"/>
</dbReference>
<comment type="pathway">
    <text evidence="1 10">Amino-acid biosynthesis; L-histidine biosynthesis; L-histidine from 5-phospho-alpha-D-ribose 1-diphosphate: step 5/9.</text>
</comment>
<dbReference type="EC" id="3.5.1.2" evidence="10"/>
<keyword evidence="13" id="KW-0808">Transferase</keyword>
<evidence type="ECO:0000256" key="9">
    <source>
        <dbReference type="ARBA" id="ARBA00049534"/>
    </source>
</evidence>
<dbReference type="InterPro" id="IPR029062">
    <property type="entry name" value="Class_I_gatase-like"/>
</dbReference>
<keyword evidence="13" id="KW-0328">Glycosyltransferase</keyword>
<keyword evidence="10" id="KW-0963">Cytoplasm</keyword>
<evidence type="ECO:0000256" key="3">
    <source>
        <dbReference type="ARBA" id="ARBA00022605"/>
    </source>
</evidence>
<dbReference type="Pfam" id="PF00117">
    <property type="entry name" value="GATase"/>
    <property type="match status" value="1"/>
</dbReference>
<name>A0A518B3J0_9BACT</name>
<protein>
    <recommendedName>
        <fullName evidence="10">Imidazole glycerol phosphate synthase subunit HisH</fullName>
        <ecNumber evidence="10">4.3.2.10</ecNumber>
    </recommendedName>
    <alternativeName>
        <fullName evidence="10">IGP synthase glutaminase subunit</fullName>
        <ecNumber evidence="10">3.5.1.2</ecNumber>
    </alternativeName>
    <alternativeName>
        <fullName evidence="10">IGP synthase subunit HisH</fullName>
    </alternativeName>
    <alternativeName>
        <fullName evidence="10">ImGP synthase subunit HisH</fullName>
        <shortName evidence="10">IGPS subunit HisH</shortName>
    </alternativeName>
</protein>
<comment type="subunit">
    <text evidence="2 10">Heterodimer of HisH and HisF.</text>
</comment>
<dbReference type="Proteomes" id="UP000317093">
    <property type="component" value="Chromosome"/>
</dbReference>
<feature type="active site" evidence="10 11">
    <location>
        <position position="186"/>
    </location>
</feature>
<proteinExistence type="inferred from homology"/>
<evidence type="ECO:0000256" key="1">
    <source>
        <dbReference type="ARBA" id="ARBA00005091"/>
    </source>
</evidence>
<feature type="domain" description="Glutamine amidotransferase" evidence="12">
    <location>
        <begin position="6"/>
        <end position="201"/>
    </location>
</feature>
<dbReference type="PANTHER" id="PTHR42701:SF1">
    <property type="entry name" value="IMIDAZOLE GLYCEROL PHOSPHATE SYNTHASE SUBUNIT HISH"/>
    <property type="match status" value="1"/>
</dbReference>
<comment type="catalytic activity">
    <reaction evidence="9 10">
        <text>L-glutamine + H2O = L-glutamate + NH4(+)</text>
        <dbReference type="Rhea" id="RHEA:15889"/>
        <dbReference type="ChEBI" id="CHEBI:15377"/>
        <dbReference type="ChEBI" id="CHEBI:28938"/>
        <dbReference type="ChEBI" id="CHEBI:29985"/>
        <dbReference type="ChEBI" id="CHEBI:58359"/>
        <dbReference type="EC" id="3.5.1.2"/>
    </reaction>
</comment>
<organism evidence="13 14">
    <name type="scientific">Kolteria novifilia</name>
    <dbReference type="NCBI Taxonomy" id="2527975"/>
    <lineage>
        <taxon>Bacteria</taxon>
        <taxon>Pseudomonadati</taxon>
        <taxon>Planctomycetota</taxon>
        <taxon>Planctomycetia</taxon>
        <taxon>Kolteriales</taxon>
        <taxon>Kolteriaceae</taxon>
        <taxon>Kolteria</taxon>
    </lineage>
</organism>
<keyword evidence="5 10" id="KW-0315">Glutamine amidotransferase</keyword>
<dbReference type="InterPro" id="IPR010139">
    <property type="entry name" value="Imidazole-glycPsynth_HisH"/>
</dbReference>
<dbReference type="PIRSF" id="PIRSF000495">
    <property type="entry name" value="Amidotransf_hisH"/>
    <property type="match status" value="1"/>
</dbReference>
<dbReference type="AlphaFoldDB" id="A0A518B3J0"/>
<dbReference type="KEGG" id="knv:Pan216_23980"/>
<dbReference type="RefSeq" id="WP_145258118.1">
    <property type="nucleotide sequence ID" value="NZ_CP036279.1"/>
</dbReference>
<keyword evidence="7 10" id="KW-0456">Lyase</keyword>
<keyword evidence="4 10" id="KW-0378">Hydrolase</keyword>
<dbReference type="GO" id="GO:0000107">
    <property type="term" value="F:imidazoleglycerol-phosphate synthase activity"/>
    <property type="evidence" value="ECO:0007669"/>
    <property type="project" value="UniProtKB-UniRule"/>
</dbReference>
<accession>A0A518B3J0</accession>
<feature type="active site" evidence="10 11">
    <location>
        <position position="188"/>
    </location>
</feature>
<dbReference type="EMBL" id="CP036279">
    <property type="protein sequence ID" value="QDU61537.1"/>
    <property type="molecule type" value="Genomic_DNA"/>
</dbReference>
<sequence length="230" mass="25174">MERIGLIDYGAGNTTSVLNALEHLRLDVTLARTPEDLENADRLILPGVGAFASAMRKLERLALVDALGDHVVERKKPFLGICVGMQLLADLGHEFETYPGLGYVAGEVKRLRAEEVGLRVPHIGWNEVDYDPSCPLFEGMSAPAFYFVHSYVIEPSDPTSTVATCLHGGPFAAAVRRGNIFGVQFHPEKSQRDGLKLLENFASFEVTRGDEPTRQGRPSVADGSLVIRSR</sequence>
<evidence type="ECO:0000256" key="2">
    <source>
        <dbReference type="ARBA" id="ARBA00011152"/>
    </source>
</evidence>
<dbReference type="Gene3D" id="3.40.50.880">
    <property type="match status" value="1"/>
</dbReference>
<comment type="subcellular location">
    <subcellularLocation>
        <location evidence="10">Cytoplasm</location>
    </subcellularLocation>
</comment>
<evidence type="ECO:0000256" key="7">
    <source>
        <dbReference type="ARBA" id="ARBA00023239"/>
    </source>
</evidence>
<dbReference type="HAMAP" id="MF_00278">
    <property type="entry name" value="HisH"/>
    <property type="match status" value="1"/>
</dbReference>
<keyword evidence="6 10" id="KW-0368">Histidine biosynthesis</keyword>
<evidence type="ECO:0000256" key="8">
    <source>
        <dbReference type="ARBA" id="ARBA00047838"/>
    </source>
</evidence>
<dbReference type="GO" id="GO:0000105">
    <property type="term" value="P:L-histidine biosynthetic process"/>
    <property type="evidence" value="ECO:0007669"/>
    <property type="project" value="UniProtKB-UniRule"/>
</dbReference>
<dbReference type="InterPro" id="IPR017926">
    <property type="entry name" value="GATASE"/>
</dbReference>
<keyword evidence="3 10" id="KW-0028">Amino-acid biosynthesis</keyword>
<feature type="active site" description="Nucleophile" evidence="10 11">
    <location>
        <position position="82"/>
    </location>
</feature>
<comment type="function">
    <text evidence="10">IGPS catalyzes the conversion of PRFAR and glutamine to IGP, AICAR and glutamate. The HisH subunit catalyzes the hydrolysis of glutamine to glutamate and ammonia as part of the synthesis of IGP and AICAR. The resulting ammonia molecule is channeled to the active site of HisF.</text>
</comment>
<evidence type="ECO:0000256" key="10">
    <source>
        <dbReference type="HAMAP-Rule" id="MF_00278"/>
    </source>
</evidence>
<dbReference type="UniPathway" id="UPA00031">
    <property type="reaction ID" value="UER00010"/>
</dbReference>
<dbReference type="SUPFAM" id="SSF52317">
    <property type="entry name" value="Class I glutamine amidotransferase-like"/>
    <property type="match status" value="1"/>
</dbReference>
<evidence type="ECO:0000256" key="6">
    <source>
        <dbReference type="ARBA" id="ARBA00023102"/>
    </source>
</evidence>
<evidence type="ECO:0000256" key="4">
    <source>
        <dbReference type="ARBA" id="ARBA00022801"/>
    </source>
</evidence>
<dbReference type="PANTHER" id="PTHR42701">
    <property type="entry name" value="IMIDAZOLE GLYCEROL PHOSPHATE SYNTHASE SUBUNIT HISH"/>
    <property type="match status" value="1"/>
</dbReference>
<gene>
    <name evidence="13" type="primary">hisH1_2</name>
    <name evidence="10" type="synonym">hisH</name>
    <name evidence="13" type="ORF">Pan216_23980</name>
</gene>
<comment type="catalytic activity">
    <reaction evidence="8 10">
        <text>5-[(5-phospho-1-deoxy-D-ribulos-1-ylimino)methylamino]-1-(5-phospho-beta-D-ribosyl)imidazole-4-carboxamide + L-glutamine = D-erythro-1-(imidazol-4-yl)glycerol 3-phosphate + 5-amino-1-(5-phospho-beta-D-ribosyl)imidazole-4-carboxamide + L-glutamate + H(+)</text>
        <dbReference type="Rhea" id="RHEA:24793"/>
        <dbReference type="ChEBI" id="CHEBI:15378"/>
        <dbReference type="ChEBI" id="CHEBI:29985"/>
        <dbReference type="ChEBI" id="CHEBI:58278"/>
        <dbReference type="ChEBI" id="CHEBI:58359"/>
        <dbReference type="ChEBI" id="CHEBI:58475"/>
        <dbReference type="ChEBI" id="CHEBI:58525"/>
        <dbReference type="EC" id="4.3.2.10"/>
    </reaction>
</comment>
<evidence type="ECO:0000313" key="14">
    <source>
        <dbReference type="Proteomes" id="UP000317093"/>
    </source>
</evidence>
<dbReference type="EC" id="4.3.2.10" evidence="10"/>
<dbReference type="OrthoDB" id="9807137at2"/>
<dbReference type="GO" id="GO:0016829">
    <property type="term" value="F:lyase activity"/>
    <property type="evidence" value="ECO:0007669"/>
    <property type="project" value="UniProtKB-KW"/>
</dbReference>
<dbReference type="NCBIfam" id="TIGR01855">
    <property type="entry name" value="IMP_synth_hisH"/>
    <property type="match status" value="1"/>
</dbReference>
<evidence type="ECO:0000313" key="13">
    <source>
        <dbReference type="EMBL" id="QDU61537.1"/>
    </source>
</evidence>
<evidence type="ECO:0000256" key="5">
    <source>
        <dbReference type="ARBA" id="ARBA00022962"/>
    </source>
</evidence>
<dbReference type="PROSITE" id="PS51273">
    <property type="entry name" value="GATASE_TYPE_1"/>
    <property type="match status" value="1"/>
</dbReference>
<keyword evidence="14" id="KW-1185">Reference proteome</keyword>
<dbReference type="GO" id="GO:0005737">
    <property type="term" value="C:cytoplasm"/>
    <property type="evidence" value="ECO:0007669"/>
    <property type="project" value="UniProtKB-SubCell"/>
</dbReference>
<evidence type="ECO:0000259" key="12">
    <source>
        <dbReference type="Pfam" id="PF00117"/>
    </source>
</evidence>
<dbReference type="CDD" id="cd01748">
    <property type="entry name" value="GATase1_IGP_Synthase"/>
    <property type="match status" value="1"/>
</dbReference>